<feature type="region of interest" description="Disordered" evidence="1">
    <location>
        <begin position="1"/>
        <end position="26"/>
    </location>
</feature>
<dbReference type="EMBL" id="CABWKZ010000012">
    <property type="protein sequence ID" value="VXA54980.1"/>
    <property type="molecule type" value="Genomic_DNA"/>
</dbReference>
<evidence type="ECO:0000313" key="2">
    <source>
        <dbReference type="EMBL" id="VXA54980.1"/>
    </source>
</evidence>
<sequence length="26" mass="2605">MPILAAEKNSSTTSSDPLIAADDVSA</sequence>
<proteinExistence type="predicted"/>
<reference evidence="2 3" key="1">
    <citation type="submission" date="2019-10" db="EMBL/GenBank/DDBJ databases">
        <authorList>
            <person name="Karimi E."/>
        </authorList>
    </citation>
    <scope>NUCLEOTIDE SEQUENCE [LARGE SCALE GENOMIC DNA]</scope>
    <source>
        <strain evidence="2">Acinetobacter sp. 8BE</strain>
    </source>
</reference>
<dbReference type="Proteomes" id="UP000430404">
    <property type="component" value="Unassembled WGS sequence"/>
</dbReference>
<protein>
    <submittedName>
        <fullName evidence="2">Uncharacterized protein</fullName>
    </submittedName>
</protein>
<accession>A0A653K2I7</accession>
<evidence type="ECO:0000313" key="3">
    <source>
        <dbReference type="Proteomes" id="UP000430404"/>
    </source>
</evidence>
<dbReference type="AlphaFoldDB" id="A0A653K2I7"/>
<name>A0A653K2I7_9GAMM</name>
<gene>
    <name evidence="2" type="ORF">ACI8B_20068</name>
</gene>
<organism evidence="2 3">
    <name type="scientific">Acinetobacter proteolyticus</name>
    <dbReference type="NCBI Taxonomy" id="1776741"/>
    <lineage>
        <taxon>Bacteria</taxon>
        <taxon>Pseudomonadati</taxon>
        <taxon>Pseudomonadota</taxon>
        <taxon>Gammaproteobacteria</taxon>
        <taxon>Moraxellales</taxon>
        <taxon>Moraxellaceae</taxon>
        <taxon>Acinetobacter</taxon>
    </lineage>
</organism>
<evidence type="ECO:0000256" key="1">
    <source>
        <dbReference type="SAM" id="MobiDB-lite"/>
    </source>
</evidence>